<dbReference type="Pfam" id="PF21719">
    <property type="entry name" value="MIOS_a-sol"/>
    <property type="match status" value="1"/>
</dbReference>
<evidence type="ECO:0000259" key="6">
    <source>
        <dbReference type="Pfam" id="PF21719"/>
    </source>
</evidence>
<dbReference type="PANTHER" id="PTHR16453:SF9">
    <property type="entry name" value="GATOR COMPLEX PROTEIN MIOS"/>
    <property type="match status" value="1"/>
</dbReference>
<sequence length="947" mass="107182">MTANIIHPYEWSKGDETVQNFLAVGPGRDELILYESIYDYSEKEYSLQKISSRPELESVQCYNYSPSEKGLVCAGLLSGSALLFNIRNDETAIKIRPKHSRPCNAVSFNSNGLLAIGLDKVRSDNCLQIWSIDRISQTEKEAPKTATYSFLPSDVISSLAFVPEMPSSLICGSYKFLREFDLRSQSTAIQLATKYVHGITFDPFNPSNFCSHAEDGTVSFWDRRQIRNGEPLLVLNPNVDSARAKGGFPCFRLSSTRRGEFGILQDGDAIKRWQYGFVPPHREPSYTSRVDKPPQIEMIPGQPFTMKPKYMFVSSVTQSSTLLDRVVSFDYVFDIDSPLSVNFICIKQSGQVFRMRVTESPTAVKFDPFNEVATVDPENITFLSPKIEAPAKRRDSEYSIATVDTEVDQDNFDLNMLTDPATLLAHDISTTIWQLALKGYSMDAEKNLEVLSSVTWHPRADSLKFTWRWLQLAGRSASKGALKSGNLDLSYQGVWGIWNCYNHFFDDRHRPSSFVKSDYLSNLTQIFEGSKRNIFTAYESPSIIKQNLRIICLRVAGWNFEIDQLEEKLRELEDEGEFEKAAGWAVFHNDIPRAVRALSNSNNEQLIMMATAIAGYLTNGSVDGNNTWKDLCRKMASELESPYMQAIFSYIADQEWLDVLDTSPLPLHERLGIALRFFDDDKLTRYLRHLVEKVIRSGDLDGIILTGVTPHAVQLLQTYVDKTCDVQTASLIISYGTPKYFEDETTSHWIDCYRNLLNSWRLFSQRARFDVARSKYSKDLSGTITCKVPPRQIYLQCNSCKAKVELGTQLPAQDTYNGRHSNQIRVQGSELNIRCPRCSHPLPRCAICLLPLGSPLPNLNLGFLSKTSLSDNSKSSEARTSAENGVMTSFKLDSESPVKPEPLNRDKWFTFCLSCNHGVHARHPQDWFAKHDVCPVPDCDCYCNRVS</sequence>
<accession>A0A0J9X9H9</accession>
<reference evidence="7" key="1">
    <citation type="submission" date="2014-03" db="EMBL/GenBank/DDBJ databases">
        <authorList>
            <person name="Casaregola S."/>
        </authorList>
    </citation>
    <scope>NUCLEOTIDE SEQUENCE [LARGE SCALE GENOMIC DNA]</scope>
    <source>
        <strain evidence="7">CLIB 918</strain>
    </source>
</reference>
<evidence type="ECO:0000256" key="4">
    <source>
        <dbReference type="SAM" id="Coils"/>
    </source>
</evidence>
<evidence type="ECO:0000313" key="8">
    <source>
        <dbReference type="Proteomes" id="UP000242525"/>
    </source>
</evidence>
<comment type="caution">
    <text evidence="7">The sequence shown here is derived from an EMBL/GenBank/DDBJ whole genome shotgun (WGS) entry which is preliminary data.</text>
</comment>
<dbReference type="Pfam" id="PF21720">
    <property type="entry name" value="MIOS_WD40"/>
    <property type="match status" value="1"/>
</dbReference>
<keyword evidence="4" id="KW-0175">Coiled coil</keyword>
<protein>
    <submittedName>
        <fullName evidence="7">Similar to Saccharomyces cerevisiae YBL104C SEA4 Subunit of the SEA (Seh1-associated) complex</fullName>
    </submittedName>
</protein>
<dbReference type="GO" id="GO:1904263">
    <property type="term" value="P:positive regulation of TORC1 signaling"/>
    <property type="evidence" value="ECO:0007669"/>
    <property type="project" value="TreeGrafter"/>
</dbReference>
<dbReference type="EMBL" id="CCBN010000006">
    <property type="protein sequence ID" value="CDO53812.1"/>
    <property type="molecule type" value="Genomic_DNA"/>
</dbReference>
<dbReference type="STRING" id="1173061.A0A0J9X9H9"/>
<dbReference type="Pfam" id="PF17034">
    <property type="entry name" value="zinc_ribbon_16"/>
    <property type="match status" value="1"/>
</dbReference>
<keyword evidence="8" id="KW-1185">Reference proteome</keyword>
<dbReference type="AlphaFoldDB" id="A0A0J9X9H9"/>
<name>A0A0J9X9H9_GEOCN</name>
<feature type="coiled-coil region" evidence="4">
    <location>
        <begin position="555"/>
        <end position="582"/>
    </location>
</feature>
<dbReference type="InterPro" id="IPR037593">
    <property type="entry name" value="MIOS/Sea4"/>
</dbReference>
<evidence type="ECO:0000259" key="5">
    <source>
        <dbReference type="Pfam" id="PF17034"/>
    </source>
</evidence>
<dbReference type="Gene3D" id="2.130.10.10">
    <property type="entry name" value="YVTN repeat-like/Quinoprotein amine dehydrogenase"/>
    <property type="match status" value="1"/>
</dbReference>
<organism evidence="7 8">
    <name type="scientific">Geotrichum candidum</name>
    <name type="common">Oospora lactis</name>
    <name type="synonym">Dipodascus geotrichum</name>
    <dbReference type="NCBI Taxonomy" id="1173061"/>
    <lineage>
        <taxon>Eukaryota</taxon>
        <taxon>Fungi</taxon>
        <taxon>Dikarya</taxon>
        <taxon>Ascomycota</taxon>
        <taxon>Saccharomycotina</taxon>
        <taxon>Dipodascomycetes</taxon>
        <taxon>Dipodascales</taxon>
        <taxon>Dipodascaceae</taxon>
        <taxon>Geotrichum</taxon>
    </lineage>
</organism>
<gene>
    <name evidence="7" type="ORF">BN980_GECA06s00131g</name>
</gene>
<dbReference type="GO" id="GO:0005737">
    <property type="term" value="C:cytoplasm"/>
    <property type="evidence" value="ECO:0007669"/>
    <property type="project" value="TreeGrafter"/>
</dbReference>
<dbReference type="InterPro" id="IPR036322">
    <property type="entry name" value="WD40_repeat_dom_sf"/>
</dbReference>
<feature type="domain" description="MIOS-like alpha-solenoid" evidence="6">
    <location>
        <begin position="436"/>
        <end position="677"/>
    </location>
</feature>
<keyword evidence="3" id="KW-0677">Repeat</keyword>
<dbReference type="InterPro" id="IPR031488">
    <property type="entry name" value="Zn_ribbon_mio"/>
</dbReference>
<dbReference type="InterPro" id="IPR049092">
    <property type="entry name" value="MIOS_a-sol"/>
</dbReference>
<dbReference type="CDD" id="cd16691">
    <property type="entry name" value="mRING-H2-C3H3C2_Mio"/>
    <property type="match status" value="1"/>
</dbReference>
<dbReference type="Proteomes" id="UP000242525">
    <property type="component" value="Unassembled WGS sequence"/>
</dbReference>
<feature type="domain" description="GATOR2 complex protein MIO zinc-ribbon like" evidence="5">
    <location>
        <begin position="905"/>
        <end position="944"/>
    </location>
</feature>
<dbReference type="SUPFAM" id="SSF50978">
    <property type="entry name" value="WD40 repeat-like"/>
    <property type="match status" value="1"/>
</dbReference>
<dbReference type="SMART" id="SM00320">
    <property type="entry name" value="WD40"/>
    <property type="match status" value="3"/>
</dbReference>
<comment type="similarity">
    <text evidence="1">Belongs to the WD repeat mio family.</text>
</comment>
<evidence type="ECO:0000256" key="2">
    <source>
        <dbReference type="ARBA" id="ARBA00022574"/>
    </source>
</evidence>
<evidence type="ECO:0000313" key="7">
    <source>
        <dbReference type="EMBL" id="CDO53812.1"/>
    </source>
</evidence>
<evidence type="ECO:0000256" key="3">
    <source>
        <dbReference type="ARBA" id="ARBA00022737"/>
    </source>
</evidence>
<dbReference type="InterPro" id="IPR015943">
    <property type="entry name" value="WD40/YVTN_repeat-like_dom_sf"/>
</dbReference>
<keyword evidence="2" id="KW-0853">WD repeat</keyword>
<dbReference type="PANTHER" id="PTHR16453">
    <property type="entry name" value="WD40 DOMAIN-CONTAINING PROTEIN MIO FAMILY MEMBER"/>
    <property type="match status" value="1"/>
</dbReference>
<dbReference type="OrthoDB" id="341486at2759"/>
<evidence type="ECO:0000256" key="1">
    <source>
        <dbReference type="ARBA" id="ARBA00009713"/>
    </source>
</evidence>
<dbReference type="InterPro" id="IPR001680">
    <property type="entry name" value="WD40_rpt"/>
</dbReference>
<proteinExistence type="inferred from homology"/>